<protein>
    <submittedName>
        <fullName evidence="1">Uncharacterized protein</fullName>
    </submittedName>
</protein>
<accession>A0ABU1J371</accession>
<evidence type="ECO:0000313" key="1">
    <source>
        <dbReference type="EMBL" id="MDR6245854.1"/>
    </source>
</evidence>
<reference evidence="1 2" key="1">
    <citation type="submission" date="2023-07" db="EMBL/GenBank/DDBJ databases">
        <title>Genomic Encyclopedia of Type Strains, Phase IV (KMG-IV): sequencing the most valuable type-strain genomes for metagenomic binning, comparative biology and taxonomic classification.</title>
        <authorList>
            <person name="Goeker M."/>
        </authorList>
    </citation>
    <scope>NUCLEOTIDE SEQUENCE [LARGE SCALE GENOMIC DNA]</scope>
    <source>
        <strain evidence="1 2">DSM 22170</strain>
    </source>
</reference>
<sequence>MLVLEMEENRNDQIIRKLYEKRIGQLWISYSWSSLHIKPKDKQNANTAKRADEYSQNVFIQI</sequence>
<dbReference type="EMBL" id="JAVDQH010000019">
    <property type="protein sequence ID" value="MDR6245854.1"/>
    <property type="molecule type" value="Genomic_DNA"/>
</dbReference>
<comment type="caution">
    <text evidence="1">The sequence shown here is derived from an EMBL/GenBank/DDBJ whole genome shotgun (WGS) entry which is preliminary data.</text>
</comment>
<organism evidence="1 2">
    <name type="scientific">Paenibacillus hunanensis</name>
    <dbReference type="NCBI Taxonomy" id="539262"/>
    <lineage>
        <taxon>Bacteria</taxon>
        <taxon>Bacillati</taxon>
        <taxon>Bacillota</taxon>
        <taxon>Bacilli</taxon>
        <taxon>Bacillales</taxon>
        <taxon>Paenibacillaceae</taxon>
        <taxon>Paenibacillus</taxon>
    </lineage>
</organism>
<dbReference type="Proteomes" id="UP001185028">
    <property type="component" value="Unassembled WGS sequence"/>
</dbReference>
<evidence type="ECO:0000313" key="2">
    <source>
        <dbReference type="Proteomes" id="UP001185028"/>
    </source>
</evidence>
<keyword evidence="2" id="KW-1185">Reference proteome</keyword>
<name>A0ABU1J371_9BACL</name>
<proteinExistence type="predicted"/>
<gene>
    <name evidence="1" type="ORF">JOC58_003770</name>
</gene>